<feature type="coiled-coil region" evidence="1">
    <location>
        <begin position="1842"/>
        <end position="1869"/>
    </location>
</feature>
<keyword evidence="1" id="KW-0175">Coiled coil</keyword>
<evidence type="ECO:0000256" key="2">
    <source>
        <dbReference type="SAM" id="MobiDB-lite"/>
    </source>
</evidence>
<comment type="caution">
    <text evidence="3">The sequence shown here is derived from an EMBL/GenBank/DDBJ whole genome shotgun (WGS) entry which is preliminary data.</text>
</comment>
<feature type="region of interest" description="Disordered" evidence="2">
    <location>
        <begin position="2031"/>
        <end position="2099"/>
    </location>
</feature>
<feature type="coiled-coil region" evidence="1">
    <location>
        <begin position="1982"/>
        <end position="2009"/>
    </location>
</feature>
<gene>
    <name evidence="3" type="ORF">PHPALM_11384</name>
</gene>
<feature type="compositionally biased region" description="Polar residues" evidence="2">
    <location>
        <begin position="2056"/>
        <end position="2073"/>
    </location>
</feature>
<protein>
    <submittedName>
        <fullName evidence="3">Uncharacterized protein</fullName>
    </submittedName>
</protein>
<name>A0A2P4Y2C8_9STRA</name>
<dbReference type="PANTHER" id="PTHR33331:SF13">
    <property type="entry name" value="COILED-COIL DOMAIN CONTAINING 162"/>
    <property type="match status" value="1"/>
</dbReference>
<dbReference type="EMBL" id="NCKW01006382">
    <property type="protein sequence ID" value="POM71974.1"/>
    <property type="molecule type" value="Genomic_DNA"/>
</dbReference>
<feature type="region of interest" description="Disordered" evidence="2">
    <location>
        <begin position="1914"/>
        <end position="1934"/>
    </location>
</feature>
<evidence type="ECO:0000313" key="3">
    <source>
        <dbReference type="EMBL" id="POM71974.1"/>
    </source>
</evidence>
<feature type="compositionally biased region" description="Low complexity" evidence="2">
    <location>
        <begin position="2086"/>
        <end position="2099"/>
    </location>
</feature>
<organism evidence="3 4">
    <name type="scientific">Phytophthora palmivora</name>
    <dbReference type="NCBI Taxonomy" id="4796"/>
    <lineage>
        <taxon>Eukaryota</taxon>
        <taxon>Sar</taxon>
        <taxon>Stramenopiles</taxon>
        <taxon>Oomycota</taxon>
        <taxon>Peronosporomycetes</taxon>
        <taxon>Peronosporales</taxon>
        <taxon>Peronosporaceae</taxon>
        <taxon>Phytophthora</taxon>
    </lineage>
</organism>
<dbReference type="InterPro" id="IPR040401">
    <property type="entry name" value="CCDC162"/>
</dbReference>
<dbReference type="OrthoDB" id="76966at2759"/>
<reference evidence="3 4" key="1">
    <citation type="journal article" date="2017" name="Genome Biol. Evol.">
        <title>Phytophthora megakarya and P. palmivora, closely related causal agents of cacao black pod rot, underwent increases in genome sizes and gene numbers by different mechanisms.</title>
        <authorList>
            <person name="Ali S.S."/>
            <person name="Shao J."/>
            <person name="Lary D.J."/>
            <person name="Kronmiller B."/>
            <person name="Shen D."/>
            <person name="Strem M.D."/>
            <person name="Amoako-Attah I."/>
            <person name="Akrofi A.Y."/>
            <person name="Begoude B.A."/>
            <person name="Ten Hoopen G.M."/>
            <person name="Coulibaly K."/>
            <person name="Kebe B.I."/>
            <person name="Melnick R.L."/>
            <person name="Guiltinan M.J."/>
            <person name="Tyler B.M."/>
            <person name="Meinhardt L.W."/>
            <person name="Bailey B.A."/>
        </authorList>
    </citation>
    <scope>NUCLEOTIDE SEQUENCE [LARGE SCALE GENOMIC DNA]</scope>
    <source>
        <strain evidence="4">sbr112.9</strain>
    </source>
</reference>
<evidence type="ECO:0000313" key="4">
    <source>
        <dbReference type="Proteomes" id="UP000237271"/>
    </source>
</evidence>
<dbReference type="PANTHER" id="PTHR33331">
    <property type="entry name" value="COILED-COIL DOMAIN-CONTAINING PROTEIN 162"/>
    <property type="match status" value="1"/>
</dbReference>
<sequence length="2168" mass="247577">MKIKQQRTTDVGTSSIASEKDLEDILLKTQGGLVLLRELHDRRHHQWKEVAKRYGYQHEPITDNVSNKHDSDRPSQPQWFQTLVSKLSKLNQQVAATAHCAVKRSQLVASRDRTQGMLKHQPSLLKQRAHALDTCHRLQHVLDSTDNESPSTITDCVRVEDVNMLMQFNYMKHQQAVVLERFCIRLKWLPVSHRFHLRQRMLALSHQQKAKNMPRSNASTAYRNSKNHLQCPLFMMSTAHFAAELKVLALKYALSIPDGVDVKNKSSTEEFHTFRQGADGLLASVVGTFPSDNAINSDANVEMNLDPLVHSYTGNSRWEMIQRGFLGNCEPGQERTEETLITLRNNHKIDSLLANEWELLSLDDLEYLRARLEAFSRAHMNRAQVDIAVTGSWNPDALYSLYVLRVASCRAKRLSLLRLLNYLHFVQLSQVNSLSNKDDNIDDNTDNKGDPEFIFAAARRDLEVLELQMLRMASIFIFKQEYNSLPSPRKHTNDRCVNDHDSDSIVTTIDRLEVLRDIYDCEVVFHQAKVQLVENLLEIGLQFAPRRQDLIELGFAAPEMEAEPFTDILLPLLQRRPNIDFSHAYFFESYATETILLELQTSLIQQMEQYFQRLEWCALQDFAFGEHDDNDNDRWQWVCLQILGKRSLIQLYSHQNELVRVADEKWFSCTSVGEFHALQHALLEQTLVTWSLIIKLELPGRPMRCLERTSGDLLIGNGWQLVLRPQLLSDVCQTLHEQTHEPRPLIKYLHNAVELENWRHTLGKSVYEAHLLERIHHFHFDFVKYAAALDSVLGGEQARHLAFFFDFGECDRTRLLQPFAMELEIATLHASNTIDDVAKQLKKIGTWRRSLLQLQQQYVSYLRVNVSYQDAVGADVFEFAASYPYVCLANTLIPESSDLSDGVSMDFNTVRTKYAKEIADKMAEEMRTSCFPYWKKLENLKQQLHERFATTQDQNHSTIQPEFQLQDMVACGEFLKEAIDHPRLLTTLNCHLQRLRNEKKLMQHLSAATRARCAFLSHSAALDRRENENEDQPSTLTKWLMVKLHQLKVDLRINERPKVEQLLLTPPASCSSPSTFAPRTACLFGSNRLPLDISTSDALLQTIPSFRALLVTFATTTISEKSSRDVSGASTAHITRLCEYREETLRILVHIFHQFNCTIDLLRIRCGSRFAITRSNTLGGQQRHLASLKKTTGTTHSGLGRLERWQSLFHREIRQLLDDITSRLSPEAAVATGALFDTHPEQLQNQHYASLMRQEICSALEEANVHSIRVMRCTSNFALLQTYQKKSSLRARKRRHHLISFQSILETITAEVVKPVPTFEDINDELSLSTRMRRLVRAGEQALFGEARSHEWEREWQAFKDAISKYEPRDNAYITAVTRLLELHRVYIDESCRVALRLAEETDSPLLALHCAAENRALTAMEDLWERFHLPVWDSRFDEDISAKSNRATAPIVGGANLDMKKRLLGPPDLGNSISSLGTQSYSTSKDLSYALRSLQMGTPTALAQFCNSGLLVLPHPSNIEQQLAYLHISVELVWVNADMKELDDQYKTFLVRRKAHRGYQQTFGVSPQKSPRSPQSSPKLALSSTLLALSKYFHEGAPGDPIVQPDDRVHQGPGAAFIVPAPEMAHFIHDVTMRCVEHNKQQLDFHNASIQQLYDQFQSAVLEHEKNENKWTKAKVEERIRREAFAADRTYHLYFKVEALRKKLSVLESRKELDHHVMRCDINAEYDEKLRAMHAELLNRQQKFAEYRTTMHRELQSVVQGAHTQFVDQLLDYTGSLPSTTKASVSHLLRGQQDIVRIKSENAAMKQALLKVQALGDMQQQTQNSARERELLLTQRFSTAEALQRNEVDQLQAYIKQLEGNVSKLSEEKTYFQVKWTTAQKQMEAVAQRKREAKIRALSASHTRTTLVAADSDDDDLPVISPNTRTSPVISPSQMPVLENTRDVESITDGSTGRPKTASSTILDAGKQDRQRLETQYLNSTRHYQNEIRRLQQQVTREIREKAAITEQLTQLRQYDSTVPIQLRDGLPRVDDFQTPRMSLGEQTLRRDFRLPSTPRRTQSASPRASLGSNTFAAAPSPPDRTTTPKRPSSSFAPRASSLRAQVICGSGTQSPMLGAYSKMPETSAALKPSGVSNTSRKFQVVKRDEMVGGVAGVSNTLSIREPLPYR</sequence>
<accession>A0A2P4Y2C8</accession>
<feature type="compositionally biased region" description="Polar residues" evidence="2">
    <location>
        <begin position="1922"/>
        <end position="1934"/>
    </location>
</feature>
<keyword evidence="4" id="KW-1185">Reference proteome</keyword>
<evidence type="ECO:0000256" key="1">
    <source>
        <dbReference type="SAM" id="Coils"/>
    </source>
</evidence>
<proteinExistence type="predicted"/>
<dbReference type="Proteomes" id="UP000237271">
    <property type="component" value="Unassembled WGS sequence"/>
</dbReference>